<dbReference type="OrthoDB" id="10473906at2759"/>
<dbReference type="AlphaFoldDB" id="A0A2G5SDP8"/>
<protein>
    <submittedName>
        <fullName evidence="2">Uncharacterized protein</fullName>
    </submittedName>
</protein>
<comment type="caution">
    <text evidence="2">The sequence shown here is derived from an EMBL/GenBank/DDBJ whole genome shotgun (WGS) entry which is preliminary data.</text>
</comment>
<name>A0A2G5SDP8_9PELO</name>
<keyword evidence="3" id="KW-1185">Reference proteome</keyword>
<evidence type="ECO:0000313" key="2">
    <source>
        <dbReference type="EMBL" id="PIC13215.1"/>
    </source>
</evidence>
<accession>A0A2G5SDP8</accession>
<sequence>MFMNLASEETQIVSHLPFIEVLKERAPRFTHTPPTTRAFPPLALHGPASSNAPPPRPVNSFDEALEYWNNWNGRDERIDGIDLKEYLFHTDNGRYVPQIVRRVPIDVGQLFFVKNRGRDSYRSLTDQYRNEMNRTGLLRELQFINNSQEDQAAKGMIRIRDGKEESYSIPTKTHSENPSRTVMDNRPALQMNSEDVNDNQPLPDIQPEAQLFPHNDHQDPVFSPMVYIAVVQPFMAKVVEQKKTIEELEEKN</sequence>
<feature type="region of interest" description="Disordered" evidence="1">
    <location>
        <begin position="30"/>
        <end position="57"/>
    </location>
</feature>
<dbReference type="EMBL" id="PDUG01000014">
    <property type="protein sequence ID" value="PIC13215.1"/>
    <property type="molecule type" value="Genomic_DNA"/>
</dbReference>
<gene>
    <name evidence="2" type="ORF">B9Z55_027866</name>
</gene>
<evidence type="ECO:0000256" key="1">
    <source>
        <dbReference type="SAM" id="MobiDB-lite"/>
    </source>
</evidence>
<dbReference type="Proteomes" id="UP000230233">
    <property type="component" value="Unassembled WGS sequence"/>
</dbReference>
<proteinExistence type="predicted"/>
<organism evidence="2 3">
    <name type="scientific">Caenorhabditis nigoni</name>
    <dbReference type="NCBI Taxonomy" id="1611254"/>
    <lineage>
        <taxon>Eukaryota</taxon>
        <taxon>Metazoa</taxon>
        <taxon>Ecdysozoa</taxon>
        <taxon>Nematoda</taxon>
        <taxon>Chromadorea</taxon>
        <taxon>Rhabditida</taxon>
        <taxon>Rhabditina</taxon>
        <taxon>Rhabditomorpha</taxon>
        <taxon>Rhabditoidea</taxon>
        <taxon>Rhabditidae</taxon>
        <taxon>Peloderinae</taxon>
        <taxon>Caenorhabditis</taxon>
    </lineage>
</organism>
<evidence type="ECO:0000313" key="3">
    <source>
        <dbReference type="Proteomes" id="UP000230233"/>
    </source>
</evidence>
<reference evidence="3" key="1">
    <citation type="submission" date="2017-10" db="EMBL/GenBank/DDBJ databases">
        <title>Rapid genome shrinkage in a self-fertile nematode reveals novel sperm competition proteins.</title>
        <authorList>
            <person name="Yin D."/>
            <person name="Schwarz E.M."/>
            <person name="Thomas C.G."/>
            <person name="Felde R.L."/>
            <person name="Korf I.F."/>
            <person name="Cutter A.D."/>
            <person name="Schartner C.M."/>
            <person name="Ralston E.J."/>
            <person name="Meyer B.J."/>
            <person name="Haag E.S."/>
        </authorList>
    </citation>
    <scope>NUCLEOTIDE SEQUENCE [LARGE SCALE GENOMIC DNA]</scope>
    <source>
        <strain evidence="3">JU1422</strain>
    </source>
</reference>